<evidence type="ECO:0000313" key="2">
    <source>
        <dbReference type="EMBL" id="SFK01294.1"/>
    </source>
</evidence>
<proteinExistence type="predicted"/>
<accession>A0A1I3W0Z0</accession>
<gene>
    <name evidence="2" type="ORF">SAMN05444581_101277</name>
</gene>
<dbReference type="EMBL" id="FOSN01000001">
    <property type="protein sequence ID" value="SFK01294.1"/>
    <property type="molecule type" value="Genomic_DNA"/>
</dbReference>
<protein>
    <recommendedName>
        <fullName evidence="1">YgjP-like metallopeptidase domain-containing protein</fullName>
    </recommendedName>
</protein>
<dbReference type="InterPro" id="IPR053136">
    <property type="entry name" value="UTP_pyrophosphatase-like"/>
</dbReference>
<dbReference type="AlphaFoldDB" id="A0A1I3W0Z0"/>
<sequence length="258" mass="28792">MLRLLRNDSPRILDTTHFDVRHAGETYRINLKRSATARRFILRVRAAAQDVVLTLPARASLGDAKNFAERHAAWIGARLRRLPEKTRFTHGELVPLRGIMHRIEHCPGRGGTVWVEPFADIPALGAAAALCVNAELCFVSRRVHDFLIREARRDLGDAATRHAASLGVRIRKITLRDTTSRWGSCSSTGGLSFSWRLVMAPPFVLDYLAAHEVAHLLHMNHSPAFWKVVAKLSNDVQPAEAWLKAHGAGLLRFGPDKD</sequence>
<dbReference type="OrthoDB" id="9795402at2"/>
<keyword evidence="3" id="KW-1185">Reference proteome</keyword>
<dbReference type="InterPro" id="IPR002725">
    <property type="entry name" value="YgjP-like_metallopeptidase"/>
</dbReference>
<feature type="domain" description="YgjP-like metallopeptidase" evidence="1">
    <location>
        <begin position="43"/>
        <end position="246"/>
    </location>
</feature>
<name>A0A1I3W0Z0_9HYPH</name>
<dbReference type="RefSeq" id="WP_091676364.1">
    <property type="nucleotide sequence ID" value="NZ_FOSN01000001.1"/>
</dbReference>
<dbReference type="PANTHER" id="PTHR30399:SF1">
    <property type="entry name" value="UTP PYROPHOSPHATASE"/>
    <property type="match status" value="1"/>
</dbReference>
<evidence type="ECO:0000259" key="1">
    <source>
        <dbReference type="Pfam" id="PF01863"/>
    </source>
</evidence>
<organism evidence="2 3">
    <name type="scientific">Methylocapsa palsarum</name>
    <dbReference type="NCBI Taxonomy" id="1612308"/>
    <lineage>
        <taxon>Bacteria</taxon>
        <taxon>Pseudomonadati</taxon>
        <taxon>Pseudomonadota</taxon>
        <taxon>Alphaproteobacteria</taxon>
        <taxon>Hyphomicrobiales</taxon>
        <taxon>Beijerinckiaceae</taxon>
        <taxon>Methylocapsa</taxon>
    </lineage>
</organism>
<dbReference type="Gene3D" id="3.30.2010.10">
    <property type="entry name" value="Metalloproteases ('zincins'), catalytic domain"/>
    <property type="match status" value="1"/>
</dbReference>
<reference evidence="2 3" key="1">
    <citation type="submission" date="2016-10" db="EMBL/GenBank/DDBJ databases">
        <authorList>
            <person name="de Groot N.N."/>
        </authorList>
    </citation>
    <scope>NUCLEOTIDE SEQUENCE [LARGE SCALE GENOMIC DNA]</scope>
    <source>
        <strain evidence="2 3">NE2</strain>
    </source>
</reference>
<dbReference type="Proteomes" id="UP000198755">
    <property type="component" value="Unassembled WGS sequence"/>
</dbReference>
<dbReference type="PANTHER" id="PTHR30399">
    <property type="entry name" value="UNCHARACTERIZED PROTEIN YGJP"/>
    <property type="match status" value="1"/>
</dbReference>
<evidence type="ECO:0000313" key="3">
    <source>
        <dbReference type="Proteomes" id="UP000198755"/>
    </source>
</evidence>
<dbReference type="Pfam" id="PF01863">
    <property type="entry name" value="YgjP-like"/>
    <property type="match status" value="1"/>
</dbReference>
<dbReference type="CDD" id="cd07344">
    <property type="entry name" value="M48_yhfN_like"/>
    <property type="match status" value="1"/>
</dbReference>